<dbReference type="EMBL" id="FLQR01000001">
    <property type="protein sequence ID" value="SBS70776.1"/>
    <property type="molecule type" value="Genomic_DNA"/>
</dbReference>
<proteinExistence type="predicted"/>
<organism evidence="1">
    <name type="scientific">uncultured Microbacterium sp</name>
    <dbReference type="NCBI Taxonomy" id="191216"/>
    <lineage>
        <taxon>Bacteria</taxon>
        <taxon>Bacillati</taxon>
        <taxon>Actinomycetota</taxon>
        <taxon>Actinomycetes</taxon>
        <taxon>Micrococcales</taxon>
        <taxon>Microbacteriaceae</taxon>
        <taxon>Microbacterium</taxon>
        <taxon>environmental samples</taxon>
    </lineage>
</organism>
<name>A0A1Y5NWI0_9MICO</name>
<gene>
    <name evidence="1" type="ORF">MIPYR_10644</name>
</gene>
<evidence type="ECO:0000313" key="1">
    <source>
        <dbReference type="EMBL" id="SBS70776.1"/>
    </source>
</evidence>
<accession>A0A1Y5NWI0</accession>
<protein>
    <recommendedName>
        <fullName evidence="2">RNA polymerase sigma factor 70 region 4 type 2 domain-containing protein</fullName>
    </recommendedName>
</protein>
<reference evidence="1" key="1">
    <citation type="submission" date="2016-03" db="EMBL/GenBank/DDBJ databases">
        <authorList>
            <person name="Ploux O."/>
        </authorList>
    </citation>
    <scope>NUCLEOTIDE SEQUENCE</scope>
    <source>
        <strain evidence="1">UC1</strain>
    </source>
</reference>
<evidence type="ECO:0008006" key="2">
    <source>
        <dbReference type="Google" id="ProtNLM"/>
    </source>
</evidence>
<dbReference type="RefSeq" id="WP_295573495.1">
    <property type="nucleotide sequence ID" value="NZ_FLQR01000001.1"/>
</dbReference>
<sequence>MSLEDLAAAHARIDAAVRSLYADRARLICGARDDGHTWQEIADVLGMTVHGAIKASRMTD</sequence>
<dbReference type="AlphaFoldDB" id="A0A1Y5NWI0"/>